<reference evidence="1 2" key="1">
    <citation type="journal article" date="2013" name="Nat. Commun.">
        <title>Genome sequence and functional genomic analysis of the oil-degrading bacterium Oleispira antarctica.</title>
        <authorList>
            <person name="Kube M."/>
            <person name="Chernikova T.N."/>
            <person name="Al-Ramahi Y."/>
            <person name="Beloqui A."/>
            <person name="Lopez-Cortez N."/>
            <person name="Guazzaroni M.E."/>
            <person name="Heipieper H.J."/>
            <person name="Klages S."/>
            <person name="Kotsyurbenko O.R."/>
            <person name="Langer I."/>
            <person name="Nechitaylo T.Y."/>
            <person name="Lunsdorf H."/>
            <person name="Fernandez M."/>
            <person name="Juarez S."/>
            <person name="Ciordia S."/>
            <person name="Singer A."/>
            <person name="Kagan O."/>
            <person name="Egorova O."/>
            <person name="Petit P.A."/>
            <person name="Stogios P."/>
            <person name="Kim Y."/>
            <person name="Tchigvintsev A."/>
            <person name="Flick R."/>
            <person name="Denaro R."/>
            <person name="Genovese M."/>
            <person name="Albar J.P."/>
            <person name="Reva O.N."/>
            <person name="Martinez-Gomariz M."/>
            <person name="Tran H."/>
            <person name="Ferrer M."/>
            <person name="Savchenko A."/>
            <person name="Yakunin A.F."/>
            <person name="Yakimov M.M."/>
            <person name="Golyshina O.V."/>
            <person name="Reinhardt R."/>
            <person name="Golyshin P.N."/>
        </authorList>
    </citation>
    <scope>NUCLEOTIDE SEQUENCE [LARGE SCALE GENOMIC DNA]</scope>
</reference>
<protein>
    <submittedName>
        <fullName evidence="1">Uncharacterized protein</fullName>
    </submittedName>
</protein>
<evidence type="ECO:0000313" key="1">
    <source>
        <dbReference type="EMBL" id="CCK77327.1"/>
    </source>
</evidence>
<sequence>MRSFIRNPLISHSASRNKRLGLILLVSFCLTYMGQAFATPMICMMPANEMVGVSTSSPCHDIMPESKANAQPMTNIGTNIGTEAGIMDCCDSTNSGSDTDLTITSHDCACADSGCGASLILIASFSCGSLSINEQSRYYSTIGFPNQIDSALFRPPIA</sequence>
<dbReference type="AlphaFoldDB" id="R4YQF3"/>
<accession>R4YQF3</accession>
<dbReference type="STRING" id="698738.OLEAN_C31510"/>
<proteinExistence type="predicted"/>
<name>R4YQF3_OLEAN</name>
<dbReference type="EMBL" id="FO203512">
    <property type="protein sequence ID" value="CCK77327.1"/>
    <property type="molecule type" value="Genomic_DNA"/>
</dbReference>
<gene>
    <name evidence="1" type="ORF">OLEAN_C31510</name>
</gene>
<dbReference type="HOGENOM" id="CLU_1667615_0_0_6"/>
<organism evidence="1 2">
    <name type="scientific">Oleispira antarctica RB-8</name>
    <dbReference type="NCBI Taxonomy" id="698738"/>
    <lineage>
        <taxon>Bacteria</taxon>
        <taxon>Pseudomonadati</taxon>
        <taxon>Pseudomonadota</taxon>
        <taxon>Gammaproteobacteria</taxon>
        <taxon>Oceanospirillales</taxon>
        <taxon>Oceanospirillaceae</taxon>
        <taxon>Oleispira</taxon>
    </lineage>
</organism>
<evidence type="ECO:0000313" key="2">
    <source>
        <dbReference type="Proteomes" id="UP000032749"/>
    </source>
</evidence>
<keyword evidence="2" id="KW-1185">Reference proteome</keyword>
<dbReference type="Proteomes" id="UP000032749">
    <property type="component" value="Chromosome"/>
</dbReference>
<dbReference type="KEGG" id="oai:OLEAN_C31510"/>